<dbReference type="STRING" id="1384057.CD33_11015"/>
<feature type="transmembrane region" description="Helical" evidence="1">
    <location>
        <begin position="306"/>
        <end position="327"/>
    </location>
</feature>
<evidence type="ECO:0000313" key="4">
    <source>
        <dbReference type="Proteomes" id="UP000030408"/>
    </source>
</evidence>
<protein>
    <submittedName>
        <fullName evidence="3">Membrane protein</fullName>
    </submittedName>
</protein>
<keyword evidence="4" id="KW-1185">Reference proteome</keyword>
<feature type="transmembrane region" description="Helical" evidence="1">
    <location>
        <begin position="333"/>
        <end position="355"/>
    </location>
</feature>
<feature type="transmembrane region" description="Helical" evidence="1">
    <location>
        <begin position="51"/>
        <end position="70"/>
    </location>
</feature>
<keyword evidence="1" id="KW-1133">Transmembrane helix</keyword>
<reference evidence="3 4" key="1">
    <citation type="submission" date="2014-02" db="EMBL/GenBank/DDBJ databases">
        <title>Draft genome sequence of Lysinibacillus sinduriensis JCM 15800.</title>
        <authorList>
            <person name="Zhang F."/>
            <person name="Wang G."/>
            <person name="Zhang L."/>
        </authorList>
    </citation>
    <scope>NUCLEOTIDE SEQUENCE [LARGE SCALE GENOMIC DNA]</scope>
    <source>
        <strain evidence="3 4">JCM 15800</strain>
    </source>
</reference>
<name>A0A0A3HT88_9BACL</name>
<dbReference type="InterPro" id="IPR052529">
    <property type="entry name" value="Bact_Transport_Assoc"/>
</dbReference>
<feature type="transmembrane region" description="Helical" evidence="1">
    <location>
        <begin position="238"/>
        <end position="256"/>
    </location>
</feature>
<feature type="transmembrane region" description="Helical" evidence="1">
    <location>
        <begin position="262"/>
        <end position="286"/>
    </location>
</feature>
<proteinExistence type="predicted"/>
<dbReference type="RefSeq" id="WP_036200639.1">
    <property type="nucleotide sequence ID" value="NZ_AVCY01000006.1"/>
</dbReference>
<comment type="caution">
    <text evidence="3">The sequence shown here is derived from an EMBL/GenBank/DDBJ whole genome shotgun (WGS) entry which is preliminary data.</text>
</comment>
<evidence type="ECO:0000256" key="1">
    <source>
        <dbReference type="SAM" id="Phobius"/>
    </source>
</evidence>
<dbReference type="Proteomes" id="UP000030408">
    <property type="component" value="Unassembled WGS sequence"/>
</dbReference>
<accession>A0A0A3HT88</accession>
<feature type="transmembrane region" description="Helical" evidence="1">
    <location>
        <begin position="113"/>
        <end position="128"/>
    </location>
</feature>
<dbReference type="PANTHER" id="PTHR30590:SF2">
    <property type="entry name" value="INNER MEMBRANE PROTEIN"/>
    <property type="match status" value="1"/>
</dbReference>
<keyword evidence="1" id="KW-0472">Membrane</keyword>
<gene>
    <name evidence="3" type="ORF">CD33_11015</name>
</gene>
<keyword evidence="1" id="KW-0812">Transmembrane</keyword>
<dbReference type="AlphaFoldDB" id="A0A0A3HT88"/>
<dbReference type="eggNOG" id="COG2311">
    <property type="taxonomic scope" value="Bacteria"/>
</dbReference>
<sequence length="391" mass="44277">MESKRVYFIDGLRGFSLLGILLANLLIFQYGMFGKDYLDSLSATDGFALKFVKVVVEGSAMPIFTLVFGYSLIKLVESIRKRGGKSRWHIVRRSIGLIVMGLLHTTYLWDGDILLFYGVIMLFLIVFINRKPKTLLIWGVVLFVIITALGYGYMEPTGEEKQEMDQYIAQSYEVLGNGTYAEIYDFRNNVIPPGFGESPLFILVMLIFAPIFYAPMFLFGMALAKVRAFENMERERKWYAAGSILVPIGLICKAFAQVENNWTGVLLQGGSTLLSIGYISLFALLYSTTYLSRMSNVFENVGKLSLTNYILQTVICTFTFYGYGLGFHEELGVLWGILFGLAVYSLQCIGSTMYLKKFKRGPLEVILRMWTNFSWSGKAKVKKVNPKYVES</sequence>
<dbReference type="Pfam" id="PF04235">
    <property type="entry name" value="DUF418"/>
    <property type="match status" value="1"/>
</dbReference>
<dbReference type="OrthoDB" id="9807744at2"/>
<feature type="transmembrane region" description="Helical" evidence="1">
    <location>
        <begin position="135"/>
        <end position="154"/>
    </location>
</feature>
<feature type="transmembrane region" description="Helical" evidence="1">
    <location>
        <begin position="90"/>
        <end position="107"/>
    </location>
</feature>
<evidence type="ECO:0000259" key="2">
    <source>
        <dbReference type="Pfam" id="PF04235"/>
    </source>
</evidence>
<feature type="transmembrane region" description="Helical" evidence="1">
    <location>
        <begin position="12"/>
        <end position="31"/>
    </location>
</feature>
<evidence type="ECO:0000313" key="3">
    <source>
        <dbReference type="EMBL" id="KGR75654.1"/>
    </source>
</evidence>
<dbReference type="EMBL" id="JPVO01000050">
    <property type="protein sequence ID" value="KGR75654.1"/>
    <property type="molecule type" value="Genomic_DNA"/>
</dbReference>
<organism evidence="3 4">
    <name type="scientific">Ureibacillus sinduriensis BLB-1 = JCM 15800</name>
    <dbReference type="NCBI Taxonomy" id="1384057"/>
    <lineage>
        <taxon>Bacteria</taxon>
        <taxon>Bacillati</taxon>
        <taxon>Bacillota</taxon>
        <taxon>Bacilli</taxon>
        <taxon>Bacillales</taxon>
        <taxon>Caryophanaceae</taxon>
        <taxon>Ureibacillus</taxon>
    </lineage>
</organism>
<feature type="domain" description="DUF418" evidence="2">
    <location>
        <begin position="224"/>
        <end position="372"/>
    </location>
</feature>
<dbReference type="PANTHER" id="PTHR30590">
    <property type="entry name" value="INNER MEMBRANE PROTEIN"/>
    <property type="match status" value="1"/>
</dbReference>
<dbReference type="InterPro" id="IPR007349">
    <property type="entry name" value="DUF418"/>
</dbReference>
<feature type="transmembrane region" description="Helical" evidence="1">
    <location>
        <begin position="200"/>
        <end position="226"/>
    </location>
</feature>